<dbReference type="InterPro" id="IPR058624">
    <property type="entry name" value="MdtA-like_HH"/>
</dbReference>
<dbReference type="InterPro" id="IPR058792">
    <property type="entry name" value="Beta-barrel_RND_2"/>
</dbReference>
<keyword evidence="3" id="KW-0813">Transport</keyword>
<dbReference type="Pfam" id="PF25967">
    <property type="entry name" value="RND-MFP_C"/>
    <property type="match status" value="1"/>
</dbReference>
<evidence type="ECO:0000256" key="4">
    <source>
        <dbReference type="SAM" id="Coils"/>
    </source>
</evidence>
<evidence type="ECO:0000256" key="3">
    <source>
        <dbReference type="ARBA" id="ARBA00022448"/>
    </source>
</evidence>
<name>A0ABP8LJX3_9BURK</name>
<feature type="coiled-coil region" evidence="4">
    <location>
        <begin position="128"/>
        <end position="155"/>
    </location>
</feature>
<comment type="caution">
    <text evidence="9">The sequence shown here is derived from an EMBL/GenBank/DDBJ whole genome shotgun (WGS) entry which is preliminary data.</text>
</comment>
<evidence type="ECO:0000256" key="2">
    <source>
        <dbReference type="ARBA" id="ARBA00009477"/>
    </source>
</evidence>
<evidence type="ECO:0000313" key="10">
    <source>
        <dbReference type="Proteomes" id="UP001501788"/>
    </source>
</evidence>
<evidence type="ECO:0000259" key="8">
    <source>
        <dbReference type="Pfam" id="PF25967"/>
    </source>
</evidence>
<proteinExistence type="inferred from homology"/>
<feature type="domain" description="Multidrug resistance protein MdtA-like C-terminal permuted SH3" evidence="8">
    <location>
        <begin position="275"/>
        <end position="333"/>
    </location>
</feature>
<dbReference type="Pfam" id="PF25954">
    <property type="entry name" value="Beta-barrel_RND_2"/>
    <property type="match status" value="1"/>
</dbReference>
<sequence>MALVAAVALSACSRPAPPEEPVRSVKLMTVGVGALQAQVEYAGEVRARVESRLGFRVAGKLVKRHVEVGQRVKPGQLLAELDPQDYQLAVEAARAQVASATTQRDLAAADFKRYQALREQNFISGAELERREASLKAAQATLDQARAQLASQGNQTSYTRLVADGAGVVTAVDTEIGQVVAAGAPVVRVALDGPRDVVFAVPEDKVALVAAGQEVRVRGWTATDTQTGRVREVAASADPATRTYQVKVAIEGASPALGSTVTVVPQALSHAGLAAIKLPTTALRQEGSGTAVWLYDAASGTVRSQPVQIATADGNEAVVAAGLQPGQQVVAAGVHVLSPGQKVVPYQPRNASAPTAAPAQTAVQPAVPASGASAAVVK</sequence>
<evidence type="ECO:0000313" key="9">
    <source>
        <dbReference type="EMBL" id="GAA4429792.1"/>
    </source>
</evidence>
<dbReference type="Pfam" id="PF25917">
    <property type="entry name" value="BSH_RND"/>
    <property type="match status" value="1"/>
</dbReference>
<dbReference type="InterPro" id="IPR006143">
    <property type="entry name" value="RND_pump_MFP"/>
</dbReference>
<dbReference type="Pfam" id="PF25876">
    <property type="entry name" value="HH_MFP_RND"/>
    <property type="match status" value="1"/>
</dbReference>
<dbReference type="InterPro" id="IPR058625">
    <property type="entry name" value="MdtA-like_BSH"/>
</dbReference>
<dbReference type="Proteomes" id="UP001501788">
    <property type="component" value="Unassembled WGS sequence"/>
</dbReference>
<dbReference type="Gene3D" id="2.40.420.20">
    <property type="match status" value="1"/>
</dbReference>
<dbReference type="Gene3D" id="2.40.30.170">
    <property type="match status" value="1"/>
</dbReference>
<protein>
    <submittedName>
        <fullName evidence="9">Efflux RND transporter periplasmic adaptor subunit</fullName>
    </submittedName>
</protein>
<keyword evidence="10" id="KW-1185">Reference proteome</keyword>
<evidence type="ECO:0000259" key="5">
    <source>
        <dbReference type="Pfam" id="PF25876"/>
    </source>
</evidence>
<dbReference type="NCBIfam" id="TIGR01730">
    <property type="entry name" value="RND_mfp"/>
    <property type="match status" value="1"/>
</dbReference>
<dbReference type="Gene3D" id="2.40.50.100">
    <property type="match status" value="1"/>
</dbReference>
<evidence type="ECO:0000259" key="7">
    <source>
        <dbReference type="Pfam" id="PF25954"/>
    </source>
</evidence>
<keyword evidence="4" id="KW-0175">Coiled coil</keyword>
<dbReference type="Gene3D" id="1.10.287.470">
    <property type="entry name" value="Helix hairpin bin"/>
    <property type="match status" value="1"/>
</dbReference>
<evidence type="ECO:0000256" key="1">
    <source>
        <dbReference type="ARBA" id="ARBA00004196"/>
    </source>
</evidence>
<dbReference type="InterPro" id="IPR058627">
    <property type="entry name" value="MdtA-like_C"/>
</dbReference>
<comment type="subcellular location">
    <subcellularLocation>
        <location evidence="1">Cell envelope</location>
    </subcellularLocation>
</comment>
<dbReference type="PANTHER" id="PTHR30469:SF15">
    <property type="entry name" value="HLYD FAMILY OF SECRETION PROTEINS"/>
    <property type="match status" value="1"/>
</dbReference>
<accession>A0ABP8LJX3</accession>
<evidence type="ECO:0000259" key="6">
    <source>
        <dbReference type="Pfam" id="PF25917"/>
    </source>
</evidence>
<dbReference type="PANTHER" id="PTHR30469">
    <property type="entry name" value="MULTIDRUG RESISTANCE PROTEIN MDTA"/>
    <property type="match status" value="1"/>
</dbReference>
<feature type="domain" description="CusB-like beta-barrel" evidence="7">
    <location>
        <begin position="197"/>
        <end position="255"/>
    </location>
</feature>
<dbReference type="SUPFAM" id="SSF111369">
    <property type="entry name" value="HlyD-like secretion proteins"/>
    <property type="match status" value="1"/>
</dbReference>
<comment type="similarity">
    <text evidence="2">Belongs to the membrane fusion protein (MFP) (TC 8.A.1) family.</text>
</comment>
<reference evidence="10" key="1">
    <citation type="journal article" date="2019" name="Int. J. Syst. Evol. Microbiol.">
        <title>The Global Catalogue of Microorganisms (GCM) 10K type strain sequencing project: providing services to taxonomists for standard genome sequencing and annotation.</title>
        <authorList>
            <consortium name="The Broad Institute Genomics Platform"/>
            <consortium name="The Broad Institute Genome Sequencing Center for Infectious Disease"/>
            <person name="Wu L."/>
            <person name="Ma J."/>
        </authorList>
    </citation>
    <scope>NUCLEOTIDE SEQUENCE [LARGE SCALE GENOMIC DNA]</scope>
    <source>
        <strain evidence="10">JCM 31890</strain>
    </source>
</reference>
<feature type="domain" description="Multidrug resistance protein MdtA-like barrel-sandwich hybrid" evidence="6">
    <location>
        <begin position="54"/>
        <end position="185"/>
    </location>
</feature>
<feature type="domain" description="Multidrug resistance protein MdtA-like alpha-helical hairpin" evidence="5">
    <location>
        <begin position="91"/>
        <end position="150"/>
    </location>
</feature>
<dbReference type="EMBL" id="BAABEX010000030">
    <property type="protein sequence ID" value="GAA4429792.1"/>
    <property type="molecule type" value="Genomic_DNA"/>
</dbReference>
<organism evidence="9 10">
    <name type="scientific">Acidovorax lacteus</name>
    <dbReference type="NCBI Taxonomy" id="1924988"/>
    <lineage>
        <taxon>Bacteria</taxon>
        <taxon>Pseudomonadati</taxon>
        <taxon>Pseudomonadota</taxon>
        <taxon>Betaproteobacteria</taxon>
        <taxon>Burkholderiales</taxon>
        <taxon>Comamonadaceae</taxon>
        <taxon>Acidovorax</taxon>
    </lineage>
</organism>
<gene>
    <name evidence="9" type="ORF">GCM10023090_30310</name>
</gene>